<feature type="compositionally biased region" description="Polar residues" evidence="1">
    <location>
        <begin position="325"/>
        <end position="361"/>
    </location>
</feature>
<sequence>MSTEMESAATEQEEPPQQLKQIEEPPVLCKFDHLPPPRDDREAVGVVRGEEEAVTSPLSANSPYDVAAATVEPIPGGCQQPLAVVPTQATRRAEDPSSQRAAFHQTTAVDAPFVEVTFVIPDQTETSYVGSSPSMTISQAGSPIGMSRSPAARPSTSRLESISANDASSITEQLFCHLCGMSTDSIFFFLCSVLAYPTHPMKGVIERLDLDEGAALHSDEERRAFNSASASIFTDKLCWCRGCGTGHTLQSVLHHIQYSCPRHLKTSSQCTLVIEHLLTPGERDQEALKEQEWMLGQVTEETHKRLLLGEFNWGDRHDVVHVRPRSQSKSTALGASSTTPSRQRQPSNSYRRSSSPQGWRR</sequence>
<protein>
    <submittedName>
        <fullName evidence="2">Uncharacterized protein</fullName>
    </submittedName>
</protein>
<feature type="region of interest" description="Disordered" evidence="1">
    <location>
        <begin position="322"/>
        <end position="361"/>
    </location>
</feature>
<accession>A0A0S4JNE3</accession>
<dbReference type="AlphaFoldDB" id="A0A0S4JNE3"/>
<evidence type="ECO:0000313" key="2">
    <source>
        <dbReference type="EMBL" id="CUG91727.1"/>
    </source>
</evidence>
<dbReference type="Proteomes" id="UP000051952">
    <property type="component" value="Unassembled WGS sequence"/>
</dbReference>
<proteinExistence type="predicted"/>
<evidence type="ECO:0000256" key="1">
    <source>
        <dbReference type="SAM" id="MobiDB-lite"/>
    </source>
</evidence>
<dbReference type="EMBL" id="CYKH01001963">
    <property type="protein sequence ID" value="CUG91727.1"/>
    <property type="molecule type" value="Genomic_DNA"/>
</dbReference>
<organism evidence="2 3">
    <name type="scientific">Bodo saltans</name>
    <name type="common">Flagellated protozoan</name>
    <dbReference type="NCBI Taxonomy" id="75058"/>
    <lineage>
        <taxon>Eukaryota</taxon>
        <taxon>Discoba</taxon>
        <taxon>Euglenozoa</taxon>
        <taxon>Kinetoplastea</taxon>
        <taxon>Metakinetoplastina</taxon>
        <taxon>Eubodonida</taxon>
        <taxon>Bodonidae</taxon>
        <taxon>Bodo</taxon>
    </lineage>
</organism>
<name>A0A0S4JNE3_BODSA</name>
<reference evidence="3" key="1">
    <citation type="submission" date="2015-09" db="EMBL/GenBank/DDBJ databases">
        <authorList>
            <consortium name="Pathogen Informatics"/>
        </authorList>
    </citation>
    <scope>NUCLEOTIDE SEQUENCE [LARGE SCALE GENOMIC DNA]</scope>
    <source>
        <strain evidence="3">Lake Konstanz</strain>
    </source>
</reference>
<keyword evidence="3" id="KW-1185">Reference proteome</keyword>
<gene>
    <name evidence="2" type="ORF">BSAL_33765</name>
</gene>
<evidence type="ECO:0000313" key="3">
    <source>
        <dbReference type="Proteomes" id="UP000051952"/>
    </source>
</evidence>
<dbReference type="VEuPathDB" id="TriTrypDB:BSAL_33765"/>
<feature type="region of interest" description="Disordered" evidence="1">
    <location>
        <begin position="1"/>
        <end position="24"/>
    </location>
</feature>